<reference evidence="2" key="1">
    <citation type="submission" date="2024-05" db="EMBL/GenBank/DDBJ databases">
        <title>Planctomycetes of the genus Singulisphaera possess chitinolytic capabilities.</title>
        <authorList>
            <person name="Ivanova A."/>
        </authorList>
    </citation>
    <scope>NUCLEOTIDE SEQUENCE</scope>
    <source>
        <strain evidence="2">Ch08T</strain>
    </source>
</reference>
<evidence type="ECO:0000313" key="2">
    <source>
        <dbReference type="EMBL" id="XBH04604.1"/>
    </source>
</evidence>
<dbReference type="Pfam" id="PF08241">
    <property type="entry name" value="Methyltransf_11"/>
    <property type="match status" value="1"/>
</dbReference>
<feature type="domain" description="Methyltransferase type 11" evidence="1">
    <location>
        <begin position="45"/>
        <end position="136"/>
    </location>
</feature>
<dbReference type="PANTHER" id="PTHR43464">
    <property type="entry name" value="METHYLTRANSFERASE"/>
    <property type="match status" value="1"/>
</dbReference>
<protein>
    <submittedName>
        <fullName evidence="2">Class I SAM-dependent methyltransferase</fullName>
    </submittedName>
</protein>
<dbReference type="EMBL" id="CP155447">
    <property type="protein sequence ID" value="XBH04604.1"/>
    <property type="molecule type" value="Genomic_DNA"/>
</dbReference>
<accession>A0AAU7CH75</accession>
<keyword evidence="2" id="KW-0489">Methyltransferase</keyword>
<dbReference type="CDD" id="cd02440">
    <property type="entry name" value="AdoMet_MTases"/>
    <property type="match status" value="1"/>
</dbReference>
<dbReference type="GO" id="GO:0032259">
    <property type="term" value="P:methylation"/>
    <property type="evidence" value="ECO:0007669"/>
    <property type="project" value="UniProtKB-KW"/>
</dbReference>
<sequence length="273" mass="30361">MNDDPSALEYTGERMVPERASGRTFWEHIGRYRFARKFVRGRRVLDIACGEGYGAAALAKAGAASVVGVDLSAEACEHAHRKYGLETRTGDALDIPLPDRSMDLVVSFETIEHVDDPAAFLDECARVLVPDGILIVSTPNRPVYSAEGAHNPFHRVECDEREFGALLHPRFKSVRLFTQFPESSGWWSFRSLAAERSPWLRIKGFWRFTAWLCPAKGREVEPAIRESAVDVILKDDPVAAALVSPYVVRPRSVWSGERPYYLIAVAEGVKGSG</sequence>
<organism evidence="2">
    <name type="scientific">Singulisphaera sp. Ch08</name>
    <dbReference type="NCBI Taxonomy" id="3120278"/>
    <lineage>
        <taxon>Bacteria</taxon>
        <taxon>Pseudomonadati</taxon>
        <taxon>Planctomycetota</taxon>
        <taxon>Planctomycetia</taxon>
        <taxon>Isosphaerales</taxon>
        <taxon>Isosphaeraceae</taxon>
        <taxon>Singulisphaera</taxon>
    </lineage>
</organism>
<gene>
    <name evidence="2" type="ORF">V5E97_00920</name>
</gene>
<dbReference type="PANTHER" id="PTHR43464:SF92">
    <property type="entry name" value="SLR1071 PROTEIN"/>
    <property type="match status" value="1"/>
</dbReference>
<dbReference type="SUPFAM" id="SSF53335">
    <property type="entry name" value="S-adenosyl-L-methionine-dependent methyltransferases"/>
    <property type="match status" value="1"/>
</dbReference>
<name>A0AAU7CH75_9BACT</name>
<dbReference type="GO" id="GO:0008757">
    <property type="term" value="F:S-adenosylmethionine-dependent methyltransferase activity"/>
    <property type="evidence" value="ECO:0007669"/>
    <property type="project" value="InterPro"/>
</dbReference>
<dbReference type="InterPro" id="IPR029063">
    <property type="entry name" value="SAM-dependent_MTases_sf"/>
</dbReference>
<dbReference type="Gene3D" id="3.40.50.150">
    <property type="entry name" value="Vaccinia Virus protein VP39"/>
    <property type="match status" value="1"/>
</dbReference>
<keyword evidence="2" id="KW-0808">Transferase</keyword>
<dbReference type="RefSeq" id="WP_406697396.1">
    <property type="nucleotide sequence ID" value="NZ_CP155447.1"/>
</dbReference>
<dbReference type="AlphaFoldDB" id="A0AAU7CH75"/>
<proteinExistence type="predicted"/>
<dbReference type="InterPro" id="IPR013216">
    <property type="entry name" value="Methyltransf_11"/>
</dbReference>
<evidence type="ECO:0000259" key="1">
    <source>
        <dbReference type="Pfam" id="PF08241"/>
    </source>
</evidence>